<keyword evidence="1" id="KW-1133">Transmembrane helix</keyword>
<sequence>MKTITIITLQNVRNYGSVLQAWATQKMFETWGCKVDFFNYMRSNNATPWNRVKAWTKPKSWSVKIIMGILLYPTFLLQDRRFKRFLEKYLNVQKEICTTMTDFKKLKLTSDIYCTGSDQTWNSGWNEGVLPELFLGFVPEHIRKIAYSASFGKDRLDDWEKDETQNLLNRYQAVSVRESAGVKICNSLGINNVVHVLDPTLQLDRSFWSAYAGKTPFKKGYVLIYQLNTNKEFDRYAKEFACRKGLLLVRFCTRIDQILKCGKSVVVPEVFDFVRYIFHADYVITDSFHATAFSINVNTQFISIYPNDYSSRLGSVLKLVGLEDRHLSAYDDFSYVDAAPIDFTHANKVLDEERAKGVEFIKWAIEWNG</sequence>
<dbReference type="PATRIC" id="fig|1235788.3.peg.1841"/>
<dbReference type="Pfam" id="PF04230">
    <property type="entry name" value="PS_pyruv_trans"/>
    <property type="match status" value="1"/>
</dbReference>
<evidence type="ECO:0000256" key="1">
    <source>
        <dbReference type="SAM" id="Phobius"/>
    </source>
</evidence>
<proteinExistence type="predicted"/>
<keyword evidence="1" id="KW-0812">Transmembrane</keyword>
<dbReference type="InterPro" id="IPR007345">
    <property type="entry name" value="Polysacch_pyruvyl_Trfase"/>
</dbReference>
<dbReference type="RefSeq" id="WP_016276195.1">
    <property type="nucleotide sequence ID" value="NZ_JABVZU010000003.1"/>
</dbReference>
<organism evidence="3 4">
    <name type="scientific">Phocaeicola sartorii</name>
    <dbReference type="NCBI Taxonomy" id="671267"/>
    <lineage>
        <taxon>Bacteria</taxon>
        <taxon>Pseudomonadati</taxon>
        <taxon>Bacteroidota</taxon>
        <taxon>Bacteroidia</taxon>
        <taxon>Bacteroidales</taxon>
        <taxon>Bacteroidaceae</taxon>
        <taxon>Phocaeicola</taxon>
    </lineage>
</organism>
<gene>
    <name evidence="3" type="ORF">C802_01799</name>
</gene>
<comment type="caution">
    <text evidence="3">The sequence shown here is derived from an EMBL/GenBank/DDBJ whole genome shotgun (WGS) entry which is preliminary data.</text>
</comment>
<name>R9I8V6_9BACT</name>
<dbReference type="STRING" id="1235788.C802_01799"/>
<dbReference type="OrthoDB" id="9799278at2"/>
<dbReference type="EMBL" id="ASSP01000010">
    <property type="protein sequence ID" value="EOS13054.1"/>
    <property type="molecule type" value="Genomic_DNA"/>
</dbReference>
<protein>
    <recommendedName>
        <fullName evidence="2">Polysaccharide pyruvyl transferase domain-containing protein</fullName>
    </recommendedName>
</protein>
<dbReference type="AlphaFoldDB" id="R9I8V6"/>
<evidence type="ECO:0000259" key="2">
    <source>
        <dbReference type="Pfam" id="PF04230"/>
    </source>
</evidence>
<reference evidence="3 4" key="1">
    <citation type="submission" date="2013-04" db="EMBL/GenBank/DDBJ databases">
        <title>The Genome Sequence of Bacteroides massiliensis dnLKV3.</title>
        <authorList>
            <consortium name="The Broad Institute Genomics Platform"/>
            <consortium name="The Broad Institute Genome Sequencing Center for Infectious Disease"/>
            <person name="Earl A."/>
            <person name="Xavier R."/>
            <person name="Kuhn K."/>
            <person name="Stappenbeck T."/>
            <person name="Walker B."/>
            <person name="Young S."/>
            <person name="Zeng Q."/>
            <person name="Gargeya S."/>
            <person name="Fitzgerald M."/>
            <person name="Haas B."/>
            <person name="Abouelleil A."/>
            <person name="Allen A.W."/>
            <person name="Alvarado L."/>
            <person name="Arachchi H.M."/>
            <person name="Berlin A.M."/>
            <person name="Chapman S.B."/>
            <person name="Gainer-Dewar J."/>
            <person name="Goldberg J."/>
            <person name="Griggs A."/>
            <person name="Gujja S."/>
            <person name="Hansen M."/>
            <person name="Howarth C."/>
            <person name="Imamovic A."/>
            <person name="Ireland A."/>
            <person name="Larimer J."/>
            <person name="McCowan C."/>
            <person name="Murphy C."/>
            <person name="Pearson M."/>
            <person name="Poon T.W."/>
            <person name="Priest M."/>
            <person name="Roberts A."/>
            <person name="Saif S."/>
            <person name="Shea T."/>
            <person name="Sisk P."/>
            <person name="Sykes S."/>
            <person name="Wortman J."/>
            <person name="Nusbaum C."/>
            <person name="Birren B."/>
        </authorList>
    </citation>
    <scope>NUCLEOTIDE SEQUENCE [LARGE SCALE GENOMIC DNA]</scope>
    <source>
        <strain evidence="4">dnLKV3</strain>
    </source>
</reference>
<keyword evidence="4" id="KW-1185">Reference proteome</keyword>
<evidence type="ECO:0000313" key="3">
    <source>
        <dbReference type="EMBL" id="EOS13054.1"/>
    </source>
</evidence>
<evidence type="ECO:0000313" key="4">
    <source>
        <dbReference type="Proteomes" id="UP000014200"/>
    </source>
</evidence>
<accession>R9I8V6</accession>
<feature type="transmembrane region" description="Helical" evidence="1">
    <location>
        <begin position="61"/>
        <end position="78"/>
    </location>
</feature>
<dbReference type="GeneID" id="82154417"/>
<feature type="domain" description="Polysaccharide pyruvyl transferase" evidence="2">
    <location>
        <begin position="14"/>
        <end position="306"/>
    </location>
</feature>
<keyword evidence="1" id="KW-0472">Membrane</keyword>
<dbReference type="HOGENOM" id="CLU_025617_1_0_10"/>
<dbReference type="Proteomes" id="UP000014200">
    <property type="component" value="Unassembled WGS sequence"/>
</dbReference>